<evidence type="ECO:0000313" key="1">
    <source>
        <dbReference type="EMBL" id="MDQ0337586.1"/>
    </source>
</evidence>
<accession>A0ABU0CME2</accession>
<comment type="caution">
    <text evidence="1">The sequence shown here is derived from an EMBL/GenBank/DDBJ whole genome shotgun (WGS) entry which is preliminary data.</text>
</comment>
<dbReference type="InterPro" id="IPR025373">
    <property type="entry name" value="DUF4363"/>
</dbReference>
<evidence type="ECO:0008006" key="3">
    <source>
        <dbReference type="Google" id="ProtNLM"/>
    </source>
</evidence>
<sequence length="122" mass="14251">MWRKWLLYIVPTLFLALSISVMAGGKYLKQPFGEDDKVYEAIQQLETLAKNKDWEQARERIDYASKAWQKVVNRIQFSVERETVFEISGALARMKGSVEAEDDQALLVDIYYFYELWDSLGS</sequence>
<proteinExistence type="predicted"/>
<reference evidence="1 2" key="1">
    <citation type="submission" date="2023-07" db="EMBL/GenBank/DDBJ databases">
        <title>Genomic Encyclopedia of Type Strains, Phase IV (KMG-IV): sequencing the most valuable type-strain genomes for metagenomic binning, comparative biology and taxonomic classification.</title>
        <authorList>
            <person name="Goeker M."/>
        </authorList>
    </citation>
    <scope>NUCLEOTIDE SEQUENCE [LARGE SCALE GENOMIC DNA]</scope>
    <source>
        <strain evidence="1 2">DSM 17740</strain>
    </source>
</reference>
<dbReference type="Pfam" id="PF14276">
    <property type="entry name" value="DUF4363"/>
    <property type="match status" value="1"/>
</dbReference>
<keyword evidence="2" id="KW-1185">Reference proteome</keyword>
<protein>
    <recommendedName>
        <fullName evidence="3">DUF4363 family protein</fullName>
    </recommendedName>
</protein>
<name>A0ABU0CME2_9BACI</name>
<evidence type="ECO:0000313" key="2">
    <source>
        <dbReference type="Proteomes" id="UP001232445"/>
    </source>
</evidence>
<gene>
    <name evidence="1" type="ORF">J2S00_000356</name>
</gene>
<dbReference type="EMBL" id="JAUSUQ010000001">
    <property type="protein sequence ID" value="MDQ0337586.1"/>
    <property type="molecule type" value="Genomic_DNA"/>
</dbReference>
<organism evidence="1 2">
    <name type="scientific">Caldalkalibacillus uzonensis</name>
    <dbReference type="NCBI Taxonomy" id="353224"/>
    <lineage>
        <taxon>Bacteria</taxon>
        <taxon>Bacillati</taxon>
        <taxon>Bacillota</taxon>
        <taxon>Bacilli</taxon>
        <taxon>Bacillales</taxon>
        <taxon>Bacillaceae</taxon>
        <taxon>Caldalkalibacillus</taxon>
    </lineage>
</organism>
<dbReference type="RefSeq" id="WP_307334810.1">
    <property type="nucleotide sequence ID" value="NZ_JAUSUQ010000001.1"/>
</dbReference>
<dbReference type="Proteomes" id="UP001232445">
    <property type="component" value="Unassembled WGS sequence"/>
</dbReference>